<keyword evidence="3" id="KW-1185">Reference proteome</keyword>
<accession>A0A8A7K9G9</accession>
<name>A0A8A7K9G9_9FIRM</name>
<sequence length="158" mass="17180">MKRIETKKITKIAVIAALYAVITLLLAPISYGQLQVRISEALTLLPFYLGGWSAIALWIGCMIANYLGPNGLVDVIFGSLITLLAGLLTARAGNKYEAGIYPVLLNAFGISLILYLIADLPYWITVLYIGLGQFISVYIIGLPLMGVLKKSLSIFNNN</sequence>
<dbReference type="PANTHER" id="PTHR40044">
    <property type="entry name" value="INTEGRAL MEMBRANE PROTEIN-RELATED"/>
    <property type="match status" value="1"/>
</dbReference>
<evidence type="ECO:0000256" key="1">
    <source>
        <dbReference type="SAM" id="Phobius"/>
    </source>
</evidence>
<gene>
    <name evidence="2" type="ORF">GM661_10975</name>
</gene>
<dbReference type="Proteomes" id="UP000665020">
    <property type="component" value="Chromosome"/>
</dbReference>
<keyword evidence="1" id="KW-0472">Membrane</keyword>
<keyword evidence="1" id="KW-0812">Transmembrane</keyword>
<dbReference type="PANTHER" id="PTHR40044:SF1">
    <property type="entry name" value="INTEGRAL MEMBRANE PROTEIN"/>
    <property type="match status" value="1"/>
</dbReference>
<feature type="transmembrane region" description="Helical" evidence="1">
    <location>
        <begin position="12"/>
        <end position="31"/>
    </location>
</feature>
<feature type="transmembrane region" description="Helical" evidence="1">
    <location>
        <begin position="43"/>
        <end position="64"/>
    </location>
</feature>
<dbReference type="Pfam" id="PF06177">
    <property type="entry name" value="QueT"/>
    <property type="match status" value="1"/>
</dbReference>
<evidence type="ECO:0000313" key="3">
    <source>
        <dbReference type="Proteomes" id="UP000665020"/>
    </source>
</evidence>
<protein>
    <submittedName>
        <fullName evidence="2">QueT transporter family protein</fullName>
    </submittedName>
</protein>
<reference evidence="2" key="1">
    <citation type="submission" date="2019-12" db="EMBL/GenBank/DDBJ databases">
        <authorList>
            <person name="zhang j."/>
            <person name="sun C.M."/>
        </authorList>
    </citation>
    <scope>NUCLEOTIDE SEQUENCE</scope>
    <source>
        <strain evidence="2">NS-1</strain>
    </source>
</reference>
<dbReference type="KEGG" id="ifn:GM661_10975"/>
<feature type="transmembrane region" description="Helical" evidence="1">
    <location>
        <begin position="71"/>
        <end position="92"/>
    </location>
</feature>
<feature type="transmembrane region" description="Helical" evidence="1">
    <location>
        <begin position="98"/>
        <end position="118"/>
    </location>
</feature>
<evidence type="ECO:0000313" key="2">
    <source>
        <dbReference type="EMBL" id="QTL98453.1"/>
    </source>
</evidence>
<dbReference type="EMBL" id="CP046640">
    <property type="protein sequence ID" value="QTL98453.1"/>
    <property type="molecule type" value="Genomic_DNA"/>
</dbReference>
<organism evidence="2 3">
    <name type="scientific">Iocasia fonsfrigidae</name>
    <dbReference type="NCBI Taxonomy" id="2682810"/>
    <lineage>
        <taxon>Bacteria</taxon>
        <taxon>Bacillati</taxon>
        <taxon>Bacillota</taxon>
        <taxon>Clostridia</taxon>
        <taxon>Halanaerobiales</taxon>
        <taxon>Halanaerobiaceae</taxon>
        <taxon>Iocasia</taxon>
    </lineage>
</organism>
<dbReference type="PIRSF" id="PIRSF031501">
    <property type="entry name" value="QueT"/>
    <property type="match status" value="1"/>
</dbReference>
<dbReference type="RefSeq" id="WP_125990655.1">
    <property type="nucleotide sequence ID" value="NZ_CP046640.1"/>
</dbReference>
<feature type="transmembrane region" description="Helical" evidence="1">
    <location>
        <begin position="125"/>
        <end position="148"/>
    </location>
</feature>
<dbReference type="AlphaFoldDB" id="A0A8A7K9G9"/>
<proteinExistence type="predicted"/>
<keyword evidence="1" id="KW-1133">Transmembrane helix</keyword>
<dbReference type="InterPro" id="IPR010387">
    <property type="entry name" value="QueT"/>
</dbReference>